<dbReference type="InterPro" id="IPR050950">
    <property type="entry name" value="HTH-type_LysR_regulators"/>
</dbReference>
<dbReference type="Proteomes" id="UP000194151">
    <property type="component" value="Chromosome"/>
</dbReference>
<keyword evidence="2" id="KW-0805">Transcription regulation</keyword>
<dbReference type="InterPro" id="IPR000847">
    <property type="entry name" value="LysR_HTH_N"/>
</dbReference>
<dbReference type="PRINTS" id="PR00039">
    <property type="entry name" value="HTHLYSR"/>
</dbReference>
<evidence type="ECO:0000259" key="5">
    <source>
        <dbReference type="PROSITE" id="PS50931"/>
    </source>
</evidence>
<dbReference type="Gene3D" id="1.10.10.10">
    <property type="entry name" value="Winged helix-like DNA-binding domain superfamily/Winged helix DNA-binding domain"/>
    <property type="match status" value="1"/>
</dbReference>
<evidence type="ECO:0000256" key="2">
    <source>
        <dbReference type="ARBA" id="ARBA00023015"/>
    </source>
</evidence>
<keyword evidence="7" id="KW-1185">Reference proteome</keyword>
<dbReference type="RefSeq" id="WP_086066388.1">
    <property type="nucleotide sequence ID" value="NZ_CP021108.1"/>
</dbReference>
<organism evidence="6 7">
    <name type="scientific">Bordetella genomosp. 8</name>
    <dbReference type="NCBI Taxonomy" id="1416806"/>
    <lineage>
        <taxon>Bacteria</taxon>
        <taxon>Pseudomonadati</taxon>
        <taxon>Pseudomonadota</taxon>
        <taxon>Betaproteobacteria</taxon>
        <taxon>Burkholderiales</taxon>
        <taxon>Alcaligenaceae</taxon>
        <taxon>Bordetella</taxon>
    </lineage>
</organism>
<dbReference type="EMBL" id="CP021108">
    <property type="protein sequence ID" value="ARP83047.1"/>
    <property type="molecule type" value="Genomic_DNA"/>
</dbReference>
<dbReference type="InterPro" id="IPR005119">
    <property type="entry name" value="LysR_subst-bd"/>
</dbReference>
<evidence type="ECO:0000256" key="3">
    <source>
        <dbReference type="ARBA" id="ARBA00023125"/>
    </source>
</evidence>
<dbReference type="GO" id="GO:0003700">
    <property type="term" value="F:DNA-binding transcription factor activity"/>
    <property type="evidence" value="ECO:0007669"/>
    <property type="project" value="InterPro"/>
</dbReference>
<dbReference type="Pfam" id="PF03466">
    <property type="entry name" value="LysR_substrate"/>
    <property type="match status" value="1"/>
</dbReference>
<dbReference type="PANTHER" id="PTHR30419:SF8">
    <property type="entry name" value="NITROGEN ASSIMILATION TRANSCRIPTIONAL ACTIVATOR-RELATED"/>
    <property type="match status" value="1"/>
</dbReference>
<dbReference type="Gene3D" id="3.40.190.290">
    <property type="match status" value="1"/>
</dbReference>
<dbReference type="SUPFAM" id="SSF53850">
    <property type="entry name" value="Periplasmic binding protein-like II"/>
    <property type="match status" value="1"/>
</dbReference>
<dbReference type="AlphaFoldDB" id="A0A1W6YPQ8"/>
<keyword evidence="4" id="KW-0804">Transcription</keyword>
<protein>
    <recommendedName>
        <fullName evidence="5">HTH lysR-type domain-containing protein</fullName>
    </recommendedName>
</protein>
<proteinExistence type="inferred from homology"/>
<evidence type="ECO:0000313" key="6">
    <source>
        <dbReference type="EMBL" id="ARP83047.1"/>
    </source>
</evidence>
<dbReference type="STRING" id="1416806.CAL12_20990"/>
<dbReference type="GO" id="GO:0003677">
    <property type="term" value="F:DNA binding"/>
    <property type="evidence" value="ECO:0007669"/>
    <property type="project" value="UniProtKB-KW"/>
</dbReference>
<dbReference type="FunFam" id="1.10.10.10:FF:000001">
    <property type="entry name" value="LysR family transcriptional regulator"/>
    <property type="match status" value="1"/>
</dbReference>
<reference evidence="6 7" key="1">
    <citation type="submission" date="2017-05" db="EMBL/GenBank/DDBJ databases">
        <title>Complete and WGS of Bordetella genogroups.</title>
        <authorList>
            <person name="Spilker T."/>
            <person name="LiPuma J."/>
        </authorList>
    </citation>
    <scope>NUCLEOTIDE SEQUENCE [LARGE SCALE GENOMIC DNA]</scope>
    <source>
        <strain evidence="6 7">AU19157</strain>
    </source>
</reference>
<dbReference type="InterPro" id="IPR036388">
    <property type="entry name" value="WH-like_DNA-bd_sf"/>
</dbReference>
<dbReference type="PROSITE" id="PS50931">
    <property type="entry name" value="HTH_LYSR"/>
    <property type="match status" value="1"/>
</dbReference>
<dbReference type="SUPFAM" id="SSF46785">
    <property type="entry name" value="Winged helix' DNA-binding domain"/>
    <property type="match status" value="1"/>
</dbReference>
<evidence type="ECO:0000256" key="4">
    <source>
        <dbReference type="ARBA" id="ARBA00023163"/>
    </source>
</evidence>
<gene>
    <name evidence="6" type="ORF">CAL12_20990</name>
</gene>
<dbReference type="GO" id="GO:0005829">
    <property type="term" value="C:cytosol"/>
    <property type="evidence" value="ECO:0007669"/>
    <property type="project" value="TreeGrafter"/>
</dbReference>
<evidence type="ECO:0000256" key="1">
    <source>
        <dbReference type="ARBA" id="ARBA00009437"/>
    </source>
</evidence>
<sequence length="317" mass="35178">MKNLSLRHLRCFVAVAETGSFTQAAARLFQTQSALTATISQFEEAVGMKLFTRNTRRVEMTPDATRFKPIAERLLRDFESAVGDLHAIATGQKGHISVAAVPSVMVLFLMPALAEFRREHPDITVSVRDGGSRQIEQNVLGGEVDFGLCRRTHSYPELDYVPILRDRFGVIYLDDHPLARIKRPLKWTDLAGQDYVALENEVTEDVGPATYPELELTNTLNLRDRASSVTSLYAMLGLGGRLSVLPLLTARAGPLADYNFRILNGPSISRELCLVTRHVRSFSPNTRRILDAVMRSIRIKGCIDGLEVMAADRADGP</sequence>
<accession>A0A1W6YPQ8</accession>
<name>A0A1W6YPQ8_9BORD</name>
<dbReference type="KEGG" id="bgv:CAL12_20990"/>
<evidence type="ECO:0000313" key="7">
    <source>
        <dbReference type="Proteomes" id="UP000194151"/>
    </source>
</evidence>
<dbReference type="Pfam" id="PF00126">
    <property type="entry name" value="HTH_1"/>
    <property type="match status" value="1"/>
</dbReference>
<feature type="domain" description="HTH lysR-type" evidence="5">
    <location>
        <begin position="4"/>
        <end position="61"/>
    </location>
</feature>
<dbReference type="OrthoDB" id="8675247at2"/>
<dbReference type="PANTHER" id="PTHR30419">
    <property type="entry name" value="HTH-TYPE TRANSCRIPTIONAL REGULATOR YBHD"/>
    <property type="match status" value="1"/>
</dbReference>
<dbReference type="InterPro" id="IPR036390">
    <property type="entry name" value="WH_DNA-bd_sf"/>
</dbReference>
<keyword evidence="3" id="KW-0238">DNA-binding</keyword>
<comment type="similarity">
    <text evidence="1">Belongs to the LysR transcriptional regulatory family.</text>
</comment>